<gene>
    <name evidence="5" type="ORF">C7459_101329</name>
</gene>
<dbReference type="GO" id="GO:0070292">
    <property type="term" value="P:N-acylphosphatidylethanolamine metabolic process"/>
    <property type="evidence" value="ECO:0007669"/>
    <property type="project" value="TreeGrafter"/>
</dbReference>
<keyword evidence="2" id="KW-0378">Hydrolase</keyword>
<evidence type="ECO:0000313" key="5">
    <source>
        <dbReference type="EMBL" id="PWK16465.1"/>
    </source>
</evidence>
<keyword evidence="5" id="KW-0012">Acyltransferase</keyword>
<dbReference type="GO" id="GO:0016410">
    <property type="term" value="F:N-acyltransferase activity"/>
    <property type="evidence" value="ECO:0007669"/>
    <property type="project" value="TreeGrafter"/>
</dbReference>
<dbReference type="InterPro" id="IPR007053">
    <property type="entry name" value="LRAT_dom"/>
</dbReference>
<dbReference type="Gene3D" id="3.90.1720.10">
    <property type="entry name" value="endopeptidase domain like (from Nostoc punctiforme)"/>
    <property type="match status" value="1"/>
</dbReference>
<dbReference type="Pfam" id="PF04970">
    <property type="entry name" value="LRAT"/>
    <property type="match status" value="1"/>
</dbReference>
<dbReference type="GO" id="GO:0004623">
    <property type="term" value="F:phospholipase A2 activity"/>
    <property type="evidence" value="ECO:0007669"/>
    <property type="project" value="TreeGrafter"/>
</dbReference>
<evidence type="ECO:0000313" key="6">
    <source>
        <dbReference type="Proteomes" id="UP000245634"/>
    </source>
</evidence>
<keyword evidence="1 5" id="KW-0808">Transferase</keyword>
<dbReference type="RefSeq" id="WP_146200919.1">
    <property type="nucleotide sequence ID" value="NZ_QGGL01000001.1"/>
</dbReference>
<keyword evidence="6" id="KW-1185">Reference proteome</keyword>
<dbReference type="Proteomes" id="UP000245634">
    <property type="component" value="Unassembled WGS sequence"/>
</dbReference>
<dbReference type="PANTHER" id="PTHR13943:SF77">
    <property type="entry name" value="LRAT DOMAIN-CONTAINING PROTEIN"/>
    <property type="match status" value="1"/>
</dbReference>
<feature type="domain" description="LRAT" evidence="4">
    <location>
        <begin position="76"/>
        <end position="164"/>
    </location>
</feature>
<dbReference type="InterPro" id="IPR051496">
    <property type="entry name" value="H-rev107_PLA/AT"/>
</dbReference>
<protein>
    <submittedName>
        <fullName evidence="5">Lecithin:retinol acyltransferase</fullName>
    </submittedName>
</protein>
<keyword evidence="3" id="KW-0443">Lipid metabolism</keyword>
<comment type="caution">
    <text evidence="5">The sequence shown here is derived from an EMBL/GenBank/DDBJ whole genome shotgun (WGS) entry which is preliminary data.</text>
</comment>
<dbReference type="PROSITE" id="PS51934">
    <property type="entry name" value="LRAT"/>
    <property type="match status" value="1"/>
</dbReference>
<evidence type="ECO:0000256" key="3">
    <source>
        <dbReference type="ARBA" id="ARBA00023098"/>
    </source>
</evidence>
<name>A0A316DES1_9BACL</name>
<evidence type="ECO:0000256" key="1">
    <source>
        <dbReference type="ARBA" id="ARBA00022679"/>
    </source>
</evidence>
<evidence type="ECO:0000256" key="2">
    <source>
        <dbReference type="ARBA" id="ARBA00022801"/>
    </source>
</evidence>
<dbReference type="AlphaFoldDB" id="A0A316DES1"/>
<dbReference type="OrthoDB" id="9812095at2"/>
<dbReference type="PANTHER" id="PTHR13943">
    <property type="entry name" value="HRAS-LIKE SUPPRESSOR - RELATED"/>
    <property type="match status" value="1"/>
</dbReference>
<sequence>MSRRSRNMRSSSNLGGLIGLLSEATTLAVRVGKHSPVEKVRNLSQTVENFLDANDPRLMARRLLVDESHQLERGDHVYVQRVGYTHHGIYVGGGRVVHYLLNQGILEDSLENFASGMNVQRKNSIQRYSDRETVRRAYSRIGEDKYNLFHNNCEHFASWCRNGS</sequence>
<evidence type="ECO:0000259" key="4">
    <source>
        <dbReference type="PROSITE" id="PS51934"/>
    </source>
</evidence>
<reference evidence="5 6" key="1">
    <citation type="submission" date="2018-05" db="EMBL/GenBank/DDBJ databases">
        <title>Genomic Encyclopedia of Type Strains, Phase IV (KMG-IV): sequencing the most valuable type-strain genomes for metagenomic binning, comparative biology and taxonomic classification.</title>
        <authorList>
            <person name="Goeker M."/>
        </authorList>
    </citation>
    <scope>NUCLEOTIDE SEQUENCE [LARGE SCALE GENOMIC DNA]</scope>
    <source>
        <strain evidence="5 6">DSM 18773</strain>
    </source>
</reference>
<organism evidence="5 6">
    <name type="scientific">Tumebacillus permanentifrigoris</name>
    <dbReference type="NCBI Taxonomy" id="378543"/>
    <lineage>
        <taxon>Bacteria</taxon>
        <taxon>Bacillati</taxon>
        <taxon>Bacillota</taxon>
        <taxon>Bacilli</taxon>
        <taxon>Bacillales</taxon>
        <taxon>Alicyclobacillaceae</taxon>
        <taxon>Tumebacillus</taxon>
    </lineage>
</organism>
<dbReference type="GO" id="GO:0008970">
    <property type="term" value="F:phospholipase A1 activity"/>
    <property type="evidence" value="ECO:0007669"/>
    <property type="project" value="TreeGrafter"/>
</dbReference>
<dbReference type="GO" id="GO:0005737">
    <property type="term" value="C:cytoplasm"/>
    <property type="evidence" value="ECO:0007669"/>
    <property type="project" value="TreeGrafter"/>
</dbReference>
<accession>A0A316DES1</accession>
<proteinExistence type="predicted"/>
<dbReference type="EMBL" id="QGGL01000001">
    <property type="protein sequence ID" value="PWK16465.1"/>
    <property type="molecule type" value="Genomic_DNA"/>
</dbReference>